<name>A0A538TI75_UNCEI</name>
<dbReference type="PANTHER" id="PTHR47779">
    <property type="entry name" value="SYNTHASE (CCG-9), PUTATIVE (AFU_ORTHOLOGUE AFUA_3G12100)-RELATED"/>
    <property type="match status" value="1"/>
</dbReference>
<keyword evidence="5 9" id="KW-0808">Transferase</keyword>
<comment type="subunit">
    <text evidence="2">Homodimer.</text>
</comment>
<dbReference type="GO" id="GO:0006006">
    <property type="term" value="P:glucose metabolic process"/>
    <property type="evidence" value="ECO:0007669"/>
    <property type="project" value="UniProtKB-KW"/>
</dbReference>
<evidence type="ECO:0000259" key="7">
    <source>
        <dbReference type="Pfam" id="PF00534"/>
    </source>
</evidence>
<evidence type="ECO:0000313" key="10">
    <source>
        <dbReference type="Proteomes" id="UP000317691"/>
    </source>
</evidence>
<comment type="caution">
    <text evidence="9">The sequence shown here is derived from an EMBL/GenBank/DDBJ whole genome shotgun (WGS) entry which is preliminary data.</text>
</comment>
<feature type="domain" description="Glycosyl transferase family 1" evidence="7">
    <location>
        <begin position="183"/>
        <end position="349"/>
    </location>
</feature>
<dbReference type="InterPro" id="IPR001296">
    <property type="entry name" value="Glyco_trans_1"/>
</dbReference>
<dbReference type="PANTHER" id="PTHR47779:SF1">
    <property type="entry name" value="SYNTHASE (CCG-9), PUTATIVE (AFU_ORTHOLOGUE AFUA_3G12100)-RELATED"/>
    <property type="match status" value="1"/>
</dbReference>
<evidence type="ECO:0000256" key="2">
    <source>
        <dbReference type="ARBA" id="ARBA00011738"/>
    </source>
</evidence>
<dbReference type="EMBL" id="VBOZ01000032">
    <property type="protein sequence ID" value="TMQ63326.1"/>
    <property type="molecule type" value="Genomic_DNA"/>
</dbReference>
<dbReference type="InterPro" id="IPR049438">
    <property type="entry name" value="TreT_GT1"/>
</dbReference>
<evidence type="ECO:0000256" key="6">
    <source>
        <dbReference type="ARBA" id="ARBA00023277"/>
    </source>
</evidence>
<dbReference type="Pfam" id="PF00534">
    <property type="entry name" value="Glycos_transf_1"/>
    <property type="match status" value="1"/>
</dbReference>
<evidence type="ECO:0000256" key="5">
    <source>
        <dbReference type="ARBA" id="ARBA00022679"/>
    </source>
</evidence>
<gene>
    <name evidence="9" type="ORF">E6K79_10285</name>
</gene>
<comment type="similarity">
    <text evidence="1">Belongs to the glycosyltransferase group 1 family. Glycosyltransferase 4 subfamily.</text>
</comment>
<reference evidence="9 10" key="1">
    <citation type="journal article" date="2019" name="Nat. Microbiol.">
        <title>Mediterranean grassland soil C-N compound turnover is dependent on rainfall and depth, and is mediated by genomically divergent microorganisms.</title>
        <authorList>
            <person name="Diamond S."/>
            <person name="Andeer P.F."/>
            <person name="Li Z."/>
            <person name="Crits-Christoph A."/>
            <person name="Burstein D."/>
            <person name="Anantharaman K."/>
            <person name="Lane K.R."/>
            <person name="Thomas B.C."/>
            <person name="Pan C."/>
            <person name="Northen T.R."/>
            <person name="Banfield J.F."/>
        </authorList>
    </citation>
    <scope>NUCLEOTIDE SEQUENCE [LARGE SCALE GENOMIC DNA]</scope>
    <source>
        <strain evidence="9">WS_9</strain>
    </source>
</reference>
<protein>
    <submittedName>
        <fullName evidence="9">Glycosyltransferase</fullName>
    </submittedName>
</protein>
<dbReference type="InterPro" id="IPR052078">
    <property type="entry name" value="Trehalose_Metab_GTase"/>
</dbReference>
<sequence length="378" mass="42673">MRGHRIVMVNTTKTGGGVAEILHRVVVILNELGIPTTWEVMEGDARFFGVTKRMHNALHGHVVPLTEEDREIYRERTRIEAKRLALDGDLIMIHDPQPAALIELCRRSGQNWIWRCHIDLSRRDEAYWEFIRPMVEQYDAAIFSHVQFVPPLRVPAILVPPSIDPFAEKNREMEEEEIESNLARLGIEPHGPWVTQISRFDRIKDPLGVLEAFRLVRARRPAKLLLAGGGASDDPEGAEVLAEVREKAKGVPDVEILELPPQSDLEINALQRMSTVVLQKSLREGFALTVSEALWKRRAVVASAVGGIPLQVLDERTGLLVRSIEGTAFQTVRLLDNPELRRDLGAEGRIHVRDNFLHTREVRDYLAVFARVVGKGPV</sequence>
<dbReference type="Proteomes" id="UP000317691">
    <property type="component" value="Unassembled WGS sequence"/>
</dbReference>
<keyword evidence="3" id="KW-0313">Glucose metabolism</keyword>
<evidence type="ECO:0000256" key="3">
    <source>
        <dbReference type="ARBA" id="ARBA00022526"/>
    </source>
</evidence>
<dbReference type="Gene3D" id="3.40.50.2000">
    <property type="entry name" value="Glycogen Phosphorylase B"/>
    <property type="match status" value="2"/>
</dbReference>
<evidence type="ECO:0000256" key="1">
    <source>
        <dbReference type="ARBA" id="ARBA00009481"/>
    </source>
</evidence>
<evidence type="ECO:0000259" key="8">
    <source>
        <dbReference type="Pfam" id="PF21269"/>
    </source>
</evidence>
<dbReference type="GO" id="GO:0016757">
    <property type="term" value="F:glycosyltransferase activity"/>
    <property type="evidence" value="ECO:0007669"/>
    <property type="project" value="UniProtKB-KW"/>
</dbReference>
<organism evidence="9 10">
    <name type="scientific">Eiseniibacteriota bacterium</name>
    <dbReference type="NCBI Taxonomy" id="2212470"/>
    <lineage>
        <taxon>Bacteria</taxon>
        <taxon>Candidatus Eiseniibacteriota</taxon>
    </lineage>
</organism>
<accession>A0A538TI75</accession>
<evidence type="ECO:0000256" key="4">
    <source>
        <dbReference type="ARBA" id="ARBA00022676"/>
    </source>
</evidence>
<dbReference type="AlphaFoldDB" id="A0A538TI75"/>
<evidence type="ECO:0000313" key="9">
    <source>
        <dbReference type="EMBL" id="TMQ63326.1"/>
    </source>
</evidence>
<feature type="domain" description="Trehalose synthase N-terminal" evidence="8">
    <location>
        <begin position="8"/>
        <end position="149"/>
    </location>
</feature>
<dbReference type="Pfam" id="PF21269">
    <property type="entry name" value="TreT_GT1"/>
    <property type="match status" value="1"/>
</dbReference>
<dbReference type="SUPFAM" id="SSF53756">
    <property type="entry name" value="UDP-Glycosyltransferase/glycogen phosphorylase"/>
    <property type="match status" value="1"/>
</dbReference>
<proteinExistence type="inferred from homology"/>
<keyword evidence="6" id="KW-0119">Carbohydrate metabolism</keyword>
<keyword evidence="4" id="KW-0328">Glycosyltransferase</keyword>